<dbReference type="AlphaFoldDB" id="A0AAV7W4H9"/>
<evidence type="ECO:0000313" key="3">
    <source>
        <dbReference type="Proteomes" id="UP001066276"/>
    </source>
</evidence>
<accession>A0AAV7W4H9</accession>
<dbReference type="EMBL" id="JANPWB010000002">
    <property type="protein sequence ID" value="KAJ1207762.1"/>
    <property type="molecule type" value="Genomic_DNA"/>
</dbReference>
<protein>
    <submittedName>
        <fullName evidence="2">Uncharacterized protein</fullName>
    </submittedName>
</protein>
<keyword evidence="3" id="KW-1185">Reference proteome</keyword>
<gene>
    <name evidence="2" type="ORF">NDU88_003152</name>
</gene>
<name>A0AAV7W4H9_PLEWA</name>
<organism evidence="2 3">
    <name type="scientific">Pleurodeles waltl</name>
    <name type="common">Iberian ribbed newt</name>
    <dbReference type="NCBI Taxonomy" id="8319"/>
    <lineage>
        <taxon>Eukaryota</taxon>
        <taxon>Metazoa</taxon>
        <taxon>Chordata</taxon>
        <taxon>Craniata</taxon>
        <taxon>Vertebrata</taxon>
        <taxon>Euteleostomi</taxon>
        <taxon>Amphibia</taxon>
        <taxon>Batrachia</taxon>
        <taxon>Caudata</taxon>
        <taxon>Salamandroidea</taxon>
        <taxon>Salamandridae</taxon>
        <taxon>Pleurodelinae</taxon>
        <taxon>Pleurodeles</taxon>
    </lineage>
</organism>
<feature type="compositionally biased region" description="Polar residues" evidence="1">
    <location>
        <begin position="133"/>
        <end position="144"/>
    </location>
</feature>
<evidence type="ECO:0000313" key="2">
    <source>
        <dbReference type="EMBL" id="KAJ1207762.1"/>
    </source>
</evidence>
<reference evidence="2" key="1">
    <citation type="journal article" date="2022" name="bioRxiv">
        <title>Sequencing and chromosome-scale assembly of the giantPleurodeles waltlgenome.</title>
        <authorList>
            <person name="Brown T."/>
            <person name="Elewa A."/>
            <person name="Iarovenko S."/>
            <person name="Subramanian E."/>
            <person name="Araus A.J."/>
            <person name="Petzold A."/>
            <person name="Susuki M."/>
            <person name="Suzuki K.-i.T."/>
            <person name="Hayashi T."/>
            <person name="Toyoda A."/>
            <person name="Oliveira C."/>
            <person name="Osipova E."/>
            <person name="Leigh N.D."/>
            <person name="Simon A."/>
            <person name="Yun M.H."/>
        </authorList>
    </citation>
    <scope>NUCLEOTIDE SEQUENCE</scope>
    <source>
        <strain evidence="2">20211129_DDA</strain>
        <tissue evidence="2">Liver</tissue>
    </source>
</reference>
<comment type="caution">
    <text evidence="2">The sequence shown here is derived from an EMBL/GenBank/DDBJ whole genome shotgun (WGS) entry which is preliminary data.</text>
</comment>
<evidence type="ECO:0000256" key="1">
    <source>
        <dbReference type="SAM" id="MobiDB-lite"/>
    </source>
</evidence>
<feature type="region of interest" description="Disordered" evidence="1">
    <location>
        <begin position="133"/>
        <end position="163"/>
    </location>
</feature>
<proteinExistence type="predicted"/>
<sequence>MAYYAKEDEYYQGFLEETEDQHREERLVEALGFHVQDSVNQALIKALKPSTVSLRRYGQRELRGRTPNLNVSGEELTPDLGLAQRASVGPSSSEIFALMAFSVLKDHDYEPFALLGRAGLTSGRSPIALNASQSTSSHFSVSEQAKNDPKAAGTRKRKSKNVKDSQALCNLSFDPQAIIRPRSTEWIPYAKVVHYVQDRIRKGFDRDVCRTLRSECPCTSLLGKVVETPELDRNLATFMRKFSKDPKKGLDGAWKCFQHKLLDISGPITKNFELAVHAKEANAQLDVNAVLEWA</sequence>
<dbReference type="Proteomes" id="UP001066276">
    <property type="component" value="Chromosome 1_2"/>
</dbReference>